<organism evidence="1 2">
    <name type="scientific">Merluccius polli</name>
    <name type="common">Benguela hake</name>
    <name type="synonym">Merluccius cadenati</name>
    <dbReference type="NCBI Taxonomy" id="89951"/>
    <lineage>
        <taxon>Eukaryota</taxon>
        <taxon>Metazoa</taxon>
        <taxon>Chordata</taxon>
        <taxon>Craniata</taxon>
        <taxon>Vertebrata</taxon>
        <taxon>Euteleostomi</taxon>
        <taxon>Actinopterygii</taxon>
        <taxon>Neopterygii</taxon>
        <taxon>Teleostei</taxon>
        <taxon>Neoteleostei</taxon>
        <taxon>Acanthomorphata</taxon>
        <taxon>Zeiogadaria</taxon>
        <taxon>Gadariae</taxon>
        <taxon>Gadiformes</taxon>
        <taxon>Gadoidei</taxon>
        <taxon>Merlucciidae</taxon>
        <taxon>Merluccius</taxon>
    </lineage>
</organism>
<dbReference type="InterPro" id="IPR036691">
    <property type="entry name" value="Endo/exonu/phosph_ase_sf"/>
</dbReference>
<evidence type="ECO:0008006" key="3">
    <source>
        <dbReference type="Google" id="ProtNLM"/>
    </source>
</evidence>
<dbReference type="EMBL" id="JAOPHQ010005408">
    <property type="protein sequence ID" value="KAK0135743.1"/>
    <property type="molecule type" value="Genomic_DNA"/>
</dbReference>
<dbReference type="SUPFAM" id="SSF56219">
    <property type="entry name" value="DNase I-like"/>
    <property type="match status" value="1"/>
</dbReference>
<sequence length="240" mass="27201">MAVYIPPDSKAKEALHELYEAISKLQTTYPEGLFIIAGDFNHANLKSVLPKFYQQVDFPTRGPNILDLVYTNIKSTYKATPLPHFGLSDHITVQLTPAYKPLLRRAKPGSKQVRVWPETADAALQDCFECTDWFIFREAATDDDQCTDINEYAESVTAYINKCIEDLTVMKTITVCANQKTWFTSELHKLLKARDAAFKTGDVAELRTARNNLARGIKLAKQEHAHMRTHAILSLPYQTH</sequence>
<reference evidence="1" key="1">
    <citation type="journal article" date="2023" name="Front. Mar. Sci.">
        <title>A new Merluccius polli reference genome to investigate the effects of global change in West African waters.</title>
        <authorList>
            <person name="Mateo J.L."/>
            <person name="Blanco-Fernandez C."/>
            <person name="Garcia-Vazquez E."/>
            <person name="Machado-Schiaffino G."/>
        </authorList>
    </citation>
    <scope>NUCLEOTIDE SEQUENCE</scope>
    <source>
        <strain evidence="1">C29</strain>
        <tissue evidence="1">Fin</tissue>
    </source>
</reference>
<dbReference type="Gene3D" id="3.60.10.10">
    <property type="entry name" value="Endonuclease/exonuclease/phosphatase"/>
    <property type="match status" value="1"/>
</dbReference>
<comment type="caution">
    <text evidence="1">The sequence shown here is derived from an EMBL/GenBank/DDBJ whole genome shotgun (WGS) entry which is preliminary data.</text>
</comment>
<protein>
    <recommendedName>
        <fullName evidence="3">Endonuclease/exonuclease/phosphatase domain-containing protein</fullName>
    </recommendedName>
</protein>
<name>A0AA47M8T8_MERPO</name>
<dbReference type="Proteomes" id="UP001174136">
    <property type="component" value="Unassembled WGS sequence"/>
</dbReference>
<evidence type="ECO:0000313" key="1">
    <source>
        <dbReference type="EMBL" id="KAK0135743.1"/>
    </source>
</evidence>
<keyword evidence="2" id="KW-1185">Reference proteome</keyword>
<gene>
    <name evidence="1" type="ORF">N1851_028366</name>
</gene>
<dbReference type="AlphaFoldDB" id="A0AA47M8T8"/>
<dbReference type="PANTHER" id="PTHR47510:SF3">
    <property type="entry name" value="ENDO_EXONUCLEASE_PHOSPHATASE DOMAIN-CONTAINING PROTEIN"/>
    <property type="match status" value="1"/>
</dbReference>
<accession>A0AA47M8T8</accession>
<proteinExistence type="predicted"/>
<evidence type="ECO:0000313" key="2">
    <source>
        <dbReference type="Proteomes" id="UP001174136"/>
    </source>
</evidence>
<dbReference type="PANTHER" id="PTHR47510">
    <property type="entry name" value="REVERSE TRANSCRIPTASE DOMAIN-CONTAINING PROTEIN"/>
    <property type="match status" value="1"/>
</dbReference>